<evidence type="ECO:0000313" key="2">
    <source>
        <dbReference type="Proteomes" id="UP000000753"/>
    </source>
</evidence>
<gene>
    <name evidence="1" type="ordered locus">swp_3421</name>
</gene>
<name>B8CRW2_SHEPW</name>
<dbReference type="EMBL" id="CP000472">
    <property type="protein sequence ID" value="ACJ30120.1"/>
    <property type="molecule type" value="Genomic_DNA"/>
</dbReference>
<reference evidence="1 2" key="1">
    <citation type="journal article" date="2008" name="PLoS ONE">
        <title>Environmental adaptation: genomic analysis of the piezotolerant and psychrotolerant deep-sea iron reducing bacterium Shewanella piezotolerans WP3.</title>
        <authorList>
            <person name="Wang F."/>
            <person name="Wang J."/>
            <person name="Jian H."/>
            <person name="Zhang B."/>
            <person name="Li S."/>
            <person name="Wang F."/>
            <person name="Zeng X."/>
            <person name="Gao L."/>
            <person name="Bartlett D.H."/>
            <person name="Yu J."/>
            <person name="Hu S."/>
            <person name="Xiao X."/>
        </authorList>
    </citation>
    <scope>NUCLEOTIDE SEQUENCE [LARGE SCALE GENOMIC DNA]</scope>
    <source>
        <strain evidence="2">WP3 / JCM 13877</strain>
    </source>
</reference>
<sequence>MMLIAKLDFIGAGVFRLISEVDILQCKLILY</sequence>
<protein>
    <submittedName>
        <fullName evidence="1">Uncharacterized protein</fullName>
    </submittedName>
</protein>
<organism evidence="1 2">
    <name type="scientific">Shewanella piezotolerans (strain WP3 / JCM 13877)</name>
    <dbReference type="NCBI Taxonomy" id="225849"/>
    <lineage>
        <taxon>Bacteria</taxon>
        <taxon>Pseudomonadati</taxon>
        <taxon>Pseudomonadota</taxon>
        <taxon>Gammaproteobacteria</taxon>
        <taxon>Alteromonadales</taxon>
        <taxon>Shewanellaceae</taxon>
        <taxon>Shewanella</taxon>
    </lineage>
</organism>
<accession>B8CRW2</accession>
<dbReference type="KEGG" id="swp:swp_3421"/>
<dbReference type="AlphaFoldDB" id="B8CRW2"/>
<evidence type="ECO:0000313" key="1">
    <source>
        <dbReference type="EMBL" id="ACJ30120.1"/>
    </source>
</evidence>
<proteinExistence type="predicted"/>
<keyword evidence="2" id="KW-1185">Reference proteome</keyword>
<dbReference type="Proteomes" id="UP000000753">
    <property type="component" value="Chromosome"/>
</dbReference>
<dbReference type="HOGENOM" id="CLU_3398429_0_0_6"/>